<dbReference type="GO" id="GO:0000150">
    <property type="term" value="F:DNA strand exchange activity"/>
    <property type="evidence" value="ECO:0007669"/>
    <property type="project" value="InterPro"/>
</dbReference>
<dbReference type="InterPro" id="IPR036162">
    <property type="entry name" value="Resolvase-like_N_sf"/>
</dbReference>
<evidence type="ECO:0000313" key="3">
    <source>
        <dbReference type="Proteomes" id="UP000286341"/>
    </source>
</evidence>
<dbReference type="Proteomes" id="UP000286341">
    <property type="component" value="Unassembled WGS sequence"/>
</dbReference>
<sequence>MNNKLEVIGIDHGWSMMKTISQVFVTGVKEITTTPALFGDVLEYEGKFYKVGTVRQEVKDTKVEDDSFYLLTLAAVAKELKRRGLAEAKVFLAVGLPLTRFGAEKNDFIKYLTKNKRVSFKYENEPYYIEMDDVAVFPQCYAAVVDKIPTMAKKTLIVDIGSWTIDIMPVINKSPDESKCVTIPKGLITCMRSINEQCVRQLKKKTIECIEYLSVSAPLDKVDRLEDKQSKYIHEYVKNKEYMIVGTERRHGFSQNDVDRQWHQIVDKIRKKQVDGVIVANMSVITDNLIDAFIKIAQVQDAGGIIVTVDDGRLAMQLRGF</sequence>
<dbReference type="CDD" id="cd10227">
    <property type="entry name" value="ASKHA_NBD_ParM-like"/>
    <property type="match status" value="1"/>
</dbReference>
<accession>A0A413QZA2</accession>
<dbReference type="Gene3D" id="3.40.50.1390">
    <property type="entry name" value="Resolvase, N-terminal catalytic domain"/>
    <property type="match status" value="1"/>
</dbReference>
<dbReference type="Pfam" id="PF17989">
    <property type="entry name" value="ALP_N"/>
    <property type="match status" value="1"/>
</dbReference>
<dbReference type="InterPro" id="IPR040607">
    <property type="entry name" value="ALP_N"/>
</dbReference>
<dbReference type="GO" id="GO:0003677">
    <property type="term" value="F:DNA binding"/>
    <property type="evidence" value="ECO:0007669"/>
    <property type="project" value="InterPro"/>
</dbReference>
<comment type="caution">
    <text evidence="2">The sequence shown here is derived from an EMBL/GenBank/DDBJ whole genome shotgun (WGS) entry which is preliminary data.</text>
</comment>
<dbReference type="RefSeq" id="WP_118342543.1">
    <property type="nucleotide sequence ID" value="NZ_QSEY01000003.1"/>
</dbReference>
<protein>
    <submittedName>
        <fullName evidence="2">Plasmid segregation actin-type ATPase ParM</fullName>
    </submittedName>
</protein>
<reference evidence="2 3" key="1">
    <citation type="submission" date="2018-08" db="EMBL/GenBank/DDBJ databases">
        <title>A genome reference for cultivated species of the human gut microbiota.</title>
        <authorList>
            <person name="Zou Y."/>
            <person name="Xue W."/>
            <person name="Luo G."/>
        </authorList>
    </citation>
    <scope>NUCLEOTIDE SEQUENCE [LARGE SCALE GENOMIC DNA]</scope>
    <source>
        <strain evidence="2 3">AM44-1AT</strain>
    </source>
</reference>
<dbReference type="EMBL" id="QSFB01000007">
    <property type="protein sequence ID" value="RHA14441.1"/>
    <property type="molecule type" value="Genomic_DNA"/>
</dbReference>
<organism evidence="2 3">
    <name type="scientific">Agathobacter rectalis</name>
    <dbReference type="NCBI Taxonomy" id="39491"/>
    <lineage>
        <taxon>Bacteria</taxon>
        <taxon>Bacillati</taxon>
        <taxon>Bacillota</taxon>
        <taxon>Clostridia</taxon>
        <taxon>Lachnospirales</taxon>
        <taxon>Lachnospiraceae</taxon>
        <taxon>Agathobacter</taxon>
    </lineage>
</organism>
<proteinExistence type="predicted"/>
<name>A0A413QZA2_9FIRM</name>
<feature type="domain" description="Actin-like protein N-terminal" evidence="1">
    <location>
        <begin position="10"/>
        <end position="141"/>
    </location>
</feature>
<dbReference type="SUPFAM" id="SSF53067">
    <property type="entry name" value="Actin-like ATPase domain"/>
    <property type="match status" value="1"/>
</dbReference>
<dbReference type="AlphaFoldDB" id="A0A413QZA2"/>
<evidence type="ECO:0000313" key="2">
    <source>
        <dbReference type="EMBL" id="RHA14441.1"/>
    </source>
</evidence>
<dbReference type="InterPro" id="IPR043129">
    <property type="entry name" value="ATPase_NBD"/>
</dbReference>
<gene>
    <name evidence="2" type="ORF">DW948_06660</name>
</gene>
<evidence type="ECO:0000259" key="1">
    <source>
        <dbReference type="Pfam" id="PF17989"/>
    </source>
</evidence>
<dbReference type="Gene3D" id="3.30.420.40">
    <property type="match status" value="1"/>
</dbReference>